<dbReference type="EMBL" id="BKCJ010000265">
    <property type="protein sequence ID" value="GEU31571.1"/>
    <property type="molecule type" value="Genomic_DNA"/>
</dbReference>
<gene>
    <name evidence="1" type="ORF">Tci_003549</name>
</gene>
<organism evidence="1">
    <name type="scientific">Tanacetum cinerariifolium</name>
    <name type="common">Dalmatian daisy</name>
    <name type="synonym">Chrysanthemum cinerariifolium</name>
    <dbReference type="NCBI Taxonomy" id="118510"/>
    <lineage>
        <taxon>Eukaryota</taxon>
        <taxon>Viridiplantae</taxon>
        <taxon>Streptophyta</taxon>
        <taxon>Embryophyta</taxon>
        <taxon>Tracheophyta</taxon>
        <taxon>Spermatophyta</taxon>
        <taxon>Magnoliopsida</taxon>
        <taxon>eudicotyledons</taxon>
        <taxon>Gunneridae</taxon>
        <taxon>Pentapetalae</taxon>
        <taxon>asterids</taxon>
        <taxon>campanulids</taxon>
        <taxon>Asterales</taxon>
        <taxon>Asteraceae</taxon>
        <taxon>Asteroideae</taxon>
        <taxon>Anthemideae</taxon>
        <taxon>Anthemidinae</taxon>
        <taxon>Tanacetum</taxon>
    </lineage>
</organism>
<protein>
    <submittedName>
        <fullName evidence="1">Uncharacterized protein</fullName>
    </submittedName>
</protein>
<comment type="caution">
    <text evidence="1">The sequence shown here is derived from an EMBL/GenBank/DDBJ whole genome shotgun (WGS) entry which is preliminary data.</text>
</comment>
<dbReference type="AlphaFoldDB" id="A0A6L2J431"/>
<reference evidence="1" key="1">
    <citation type="journal article" date="2019" name="Sci. Rep.">
        <title>Draft genome of Tanacetum cinerariifolium, the natural source of mosquito coil.</title>
        <authorList>
            <person name="Yamashiro T."/>
            <person name="Shiraishi A."/>
            <person name="Satake H."/>
            <person name="Nakayama K."/>
        </authorList>
    </citation>
    <scope>NUCLEOTIDE SEQUENCE</scope>
</reference>
<name>A0A6L2J431_TANCI</name>
<evidence type="ECO:0000313" key="1">
    <source>
        <dbReference type="EMBL" id="GEU31571.1"/>
    </source>
</evidence>
<proteinExistence type="predicted"/>
<sequence length="309" mass="33796">MLVEGGVKVLAELRIAKVACHFAGGGVFGKGGVTVFCRGTGEWENKHYFYQQPFSSIVVASVPSHIRTSVRTSTSGHGFAAGGFARKSGAEDVRCYVDMLDALAHSALSHDAVYDEILEDDYATASRSEEIDLTFFPLAPSPYVIPYPFDGKYSPPYTRALDRTITPAKLRRTESLLPLELLNRVSVLSALIISHGMELNTCYTNLVASKARTEDKLMRKSGYVKELRSEVTTLGCLVCKLLFSDEFNAALAHVLTLGITSGFKRGLRMGRTDAEFEVAAQNVSNFIVGAEAEFNKALVVFSIYLIPFP</sequence>
<accession>A0A6L2J431</accession>